<evidence type="ECO:0000259" key="11">
    <source>
        <dbReference type="PROSITE" id="PS52002"/>
    </source>
</evidence>
<dbReference type="Gene3D" id="2.30.30.100">
    <property type="match status" value="1"/>
</dbReference>
<keyword evidence="6" id="KW-0508">mRNA splicing</keyword>
<dbReference type="InterPro" id="IPR010920">
    <property type="entry name" value="LSM_dom_sf"/>
</dbReference>
<proteinExistence type="inferred from homology"/>
<evidence type="ECO:0000313" key="12">
    <source>
        <dbReference type="EMBL" id="KAG7170096.1"/>
    </source>
</evidence>
<dbReference type="GO" id="GO:0005687">
    <property type="term" value="C:U4 snRNP"/>
    <property type="evidence" value="ECO:0007669"/>
    <property type="project" value="TreeGrafter"/>
</dbReference>
<comment type="caution">
    <text evidence="12">The sequence shown here is derived from an EMBL/GenBank/DDBJ whole genome shotgun (WGS) entry which is preliminary data.</text>
</comment>
<dbReference type="GO" id="GO:0071013">
    <property type="term" value="C:catalytic step 2 spliceosome"/>
    <property type="evidence" value="ECO:0007669"/>
    <property type="project" value="TreeGrafter"/>
</dbReference>
<dbReference type="GO" id="GO:0005685">
    <property type="term" value="C:U1 snRNP"/>
    <property type="evidence" value="ECO:0007669"/>
    <property type="project" value="TreeGrafter"/>
</dbReference>
<dbReference type="InterPro" id="IPR034098">
    <property type="entry name" value="Sm_G"/>
</dbReference>
<dbReference type="GO" id="GO:0043186">
    <property type="term" value="C:P granule"/>
    <property type="evidence" value="ECO:0007669"/>
    <property type="project" value="TreeGrafter"/>
</dbReference>
<dbReference type="InterPro" id="IPR047575">
    <property type="entry name" value="Sm"/>
</dbReference>
<evidence type="ECO:0000256" key="7">
    <source>
        <dbReference type="ARBA" id="ARBA00023242"/>
    </source>
</evidence>
<dbReference type="EMBL" id="JAHLQT010014894">
    <property type="protein sequence ID" value="KAG7170096.1"/>
    <property type="molecule type" value="Genomic_DNA"/>
</dbReference>
<name>A0A8J5KBH5_HOMAM</name>
<protein>
    <recommendedName>
        <fullName evidence="9">Sm protein G</fullName>
    </recommendedName>
</protein>
<evidence type="ECO:0000256" key="4">
    <source>
        <dbReference type="ARBA" id="ARBA00022728"/>
    </source>
</evidence>
<evidence type="ECO:0000256" key="5">
    <source>
        <dbReference type="ARBA" id="ARBA00022884"/>
    </source>
</evidence>
<evidence type="ECO:0000256" key="1">
    <source>
        <dbReference type="ARBA" id="ARBA00004123"/>
    </source>
</evidence>
<feature type="region of interest" description="Disordered" evidence="10">
    <location>
        <begin position="131"/>
        <end position="155"/>
    </location>
</feature>
<dbReference type="SMART" id="SM00651">
    <property type="entry name" value="Sm"/>
    <property type="match status" value="1"/>
</dbReference>
<organism evidence="12 13">
    <name type="scientific">Homarus americanus</name>
    <name type="common">American lobster</name>
    <dbReference type="NCBI Taxonomy" id="6706"/>
    <lineage>
        <taxon>Eukaryota</taxon>
        <taxon>Metazoa</taxon>
        <taxon>Ecdysozoa</taxon>
        <taxon>Arthropoda</taxon>
        <taxon>Crustacea</taxon>
        <taxon>Multicrustacea</taxon>
        <taxon>Malacostraca</taxon>
        <taxon>Eumalacostraca</taxon>
        <taxon>Eucarida</taxon>
        <taxon>Decapoda</taxon>
        <taxon>Pleocyemata</taxon>
        <taxon>Astacidea</taxon>
        <taxon>Nephropoidea</taxon>
        <taxon>Nephropidae</taxon>
        <taxon>Homarus</taxon>
    </lineage>
</organism>
<dbReference type="GO" id="GO:0000398">
    <property type="term" value="P:mRNA splicing, via spliceosome"/>
    <property type="evidence" value="ECO:0007669"/>
    <property type="project" value="InterPro"/>
</dbReference>
<dbReference type="GO" id="GO:0005686">
    <property type="term" value="C:U2 snRNP"/>
    <property type="evidence" value="ECO:0007669"/>
    <property type="project" value="TreeGrafter"/>
</dbReference>
<keyword evidence="13" id="KW-1185">Reference proteome</keyword>
<evidence type="ECO:0000313" key="13">
    <source>
        <dbReference type="Proteomes" id="UP000747542"/>
    </source>
</evidence>
<evidence type="ECO:0000256" key="2">
    <source>
        <dbReference type="ARBA" id="ARBA00006850"/>
    </source>
</evidence>
<keyword evidence="3" id="KW-0507">mRNA processing</keyword>
<dbReference type="GO" id="GO:0097526">
    <property type="term" value="C:spliceosomal tri-snRNP complex"/>
    <property type="evidence" value="ECO:0007669"/>
    <property type="project" value="TreeGrafter"/>
</dbReference>
<dbReference type="CDD" id="cd01719">
    <property type="entry name" value="Sm_G"/>
    <property type="match status" value="1"/>
</dbReference>
<evidence type="ECO:0000256" key="6">
    <source>
        <dbReference type="ARBA" id="ARBA00023187"/>
    </source>
</evidence>
<dbReference type="GO" id="GO:0005689">
    <property type="term" value="C:U12-type spliceosomal complex"/>
    <property type="evidence" value="ECO:0007669"/>
    <property type="project" value="TreeGrafter"/>
</dbReference>
<dbReference type="GO" id="GO:0005682">
    <property type="term" value="C:U5 snRNP"/>
    <property type="evidence" value="ECO:0007669"/>
    <property type="project" value="TreeGrafter"/>
</dbReference>
<dbReference type="Pfam" id="PF01423">
    <property type="entry name" value="LSM"/>
    <property type="match status" value="1"/>
</dbReference>
<dbReference type="AlphaFoldDB" id="A0A8J5KBH5"/>
<reference evidence="12" key="1">
    <citation type="journal article" date="2021" name="Sci. Adv.">
        <title>The American lobster genome reveals insights on longevity, neural, and immune adaptations.</title>
        <authorList>
            <person name="Polinski J.M."/>
            <person name="Zimin A.V."/>
            <person name="Clark K.F."/>
            <person name="Kohn A.B."/>
            <person name="Sadowski N."/>
            <person name="Timp W."/>
            <person name="Ptitsyn A."/>
            <person name="Khanna P."/>
            <person name="Romanova D.Y."/>
            <person name="Williams P."/>
            <person name="Greenwood S.J."/>
            <person name="Moroz L.L."/>
            <person name="Walt D.R."/>
            <person name="Bodnar A.G."/>
        </authorList>
    </citation>
    <scope>NUCLEOTIDE SEQUENCE</scope>
    <source>
        <strain evidence="12">GMGI-L3</strain>
    </source>
</reference>
<dbReference type="PANTHER" id="PTHR10553">
    <property type="entry name" value="SMALL NUCLEAR RIBONUCLEOPROTEIN"/>
    <property type="match status" value="1"/>
</dbReference>
<keyword evidence="7" id="KW-0539">Nucleus</keyword>
<evidence type="ECO:0000256" key="10">
    <source>
        <dbReference type="SAM" id="MobiDB-lite"/>
    </source>
</evidence>
<dbReference type="Proteomes" id="UP000747542">
    <property type="component" value="Unassembled WGS sequence"/>
</dbReference>
<dbReference type="InterPro" id="IPR001163">
    <property type="entry name" value="Sm_dom_euk/arc"/>
</dbReference>
<dbReference type="GO" id="GO:0003723">
    <property type="term" value="F:RNA binding"/>
    <property type="evidence" value="ECO:0007669"/>
    <property type="project" value="UniProtKB-KW"/>
</dbReference>
<keyword evidence="5" id="KW-0694">RNA-binding</keyword>
<dbReference type="GO" id="GO:0071004">
    <property type="term" value="C:U2-type prespliceosome"/>
    <property type="evidence" value="ECO:0007669"/>
    <property type="project" value="TreeGrafter"/>
</dbReference>
<evidence type="ECO:0000256" key="3">
    <source>
        <dbReference type="ARBA" id="ARBA00022664"/>
    </source>
</evidence>
<dbReference type="InterPro" id="IPR044641">
    <property type="entry name" value="Lsm7/SmG-like"/>
</dbReference>
<dbReference type="GO" id="GO:0071011">
    <property type="term" value="C:precatalytic spliceosome"/>
    <property type="evidence" value="ECO:0007669"/>
    <property type="project" value="TreeGrafter"/>
</dbReference>
<keyword evidence="4" id="KW-0747">Spliceosome</keyword>
<dbReference type="PROSITE" id="PS52002">
    <property type="entry name" value="SM"/>
    <property type="match status" value="1"/>
</dbReference>
<evidence type="ECO:0000256" key="9">
    <source>
        <dbReference type="ARBA" id="ARBA00041356"/>
    </source>
</evidence>
<dbReference type="SUPFAM" id="SSF50182">
    <property type="entry name" value="Sm-like ribonucleoproteins"/>
    <property type="match status" value="1"/>
</dbReference>
<dbReference type="GO" id="GO:0034719">
    <property type="term" value="C:SMN-Sm protein complex"/>
    <property type="evidence" value="ECO:0007669"/>
    <property type="project" value="TreeGrafter"/>
</dbReference>
<evidence type="ECO:0000256" key="8">
    <source>
        <dbReference type="ARBA" id="ARBA00023274"/>
    </source>
</evidence>
<feature type="domain" description="Sm" evidence="11">
    <location>
        <begin position="186"/>
        <end position="258"/>
    </location>
</feature>
<dbReference type="PANTHER" id="PTHR10553:SF2">
    <property type="entry name" value="SMALL NUCLEAR RIBONUCLEOPROTEIN G"/>
    <property type="match status" value="1"/>
</dbReference>
<keyword evidence="8 12" id="KW-0687">Ribonucleoprotein</keyword>
<accession>A0A8J5KBH5</accession>
<feature type="region of interest" description="Disordered" evidence="10">
    <location>
        <begin position="62"/>
        <end position="112"/>
    </location>
</feature>
<sequence length="259" mass="28557">MSKMRIDNAMKSTTTANVGSVKRMENVEVFINKKCIDIDGDLVQRLSGCTLMENGGTYSVGRGRGRRWSSTSPMGRDSSSRRYHKASRVSSMEQNRPEEIMKTPSSTRGIRRHSSNSSLCLAVSAAPAPRAQKTSLSHVTPAAAPSGSQRQKGLQVKRKKQVTATNSIPPVKQHCQPRQRSLPPVITRFNFAPYMDKRVMTKLNGGRVVEGTLRGFDPFMNLVVDDGVEVRKTGDRVRIGVVVIRGSSIIMLEALDRIS</sequence>
<gene>
    <name evidence="12" type="primary">Snrpg-L</name>
    <name evidence="12" type="ORF">Hamer_G012329</name>
</gene>
<comment type="subcellular location">
    <subcellularLocation>
        <location evidence="1">Nucleus</location>
    </subcellularLocation>
</comment>
<comment type="similarity">
    <text evidence="2">Belongs to the snRNP Sm proteins family.</text>
</comment>